<organism evidence="2 3">
    <name type="scientific">Chryseobacterium indologenes</name>
    <name type="common">Flavobacterium indologenes</name>
    <dbReference type="NCBI Taxonomy" id="253"/>
    <lineage>
        <taxon>Bacteria</taxon>
        <taxon>Pseudomonadati</taxon>
        <taxon>Bacteroidota</taxon>
        <taxon>Flavobacteriia</taxon>
        <taxon>Flavobacteriales</taxon>
        <taxon>Weeksellaceae</taxon>
        <taxon>Chryseobacterium group</taxon>
        <taxon>Chryseobacterium</taxon>
    </lineage>
</organism>
<dbReference type="InterPro" id="IPR004360">
    <property type="entry name" value="Glyas_Fos-R_dOase_dom"/>
</dbReference>
<dbReference type="OrthoDB" id="669651at2"/>
<accession>A0A0N0IVW0</accession>
<dbReference type="PANTHER" id="PTHR36503">
    <property type="entry name" value="BLR2520 PROTEIN"/>
    <property type="match status" value="1"/>
</dbReference>
<dbReference type="AlphaFoldDB" id="A0A0N0IVW0"/>
<dbReference type="InterPro" id="IPR037523">
    <property type="entry name" value="VOC_core"/>
</dbReference>
<protein>
    <submittedName>
        <fullName evidence="2">Glyoxalase</fullName>
    </submittedName>
</protein>
<gene>
    <name evidence="2" type="ORF">AOB46_11610</name>
</gene>
<reference evidence="2 3" key="1">
    <citation type="journal article" date="2015" name="Genom Data">
        <title>Draft genome sequence of a multidrug-resistant Chryseobacterium indologenes isolate from Malaysia.</title>
        <authorList>
            <person name="Yu C.Y."/>
            <person name="Ang G.Y."/>
            <person name="Cheng H.J."/>
            <person name="Cheong Y.M."/>
            <person name="Yin W.F."/>
            <person name="Chan K.G."/>
        </authorList>
    </citation>
    <scope>NUCLEOTIDE SEQUENCE [LARGE SCALE GENOMIC DNA]</scope>
    <source>
        <strain evidence="2 3">CI_885</strain>
    </source>
</reference>
<dbReference type="PATRIC" id="fig|253.9.peg.4163"/>
<dbReference type="EMBL" id="LJOD01000007">
    <property type="protein sequence ID" value="KPE50861.1"/>
    <property type="molecule type" value="Genomic_DNA"/>
</dbReference>
<dbReference type="PANTHER" id="PTHR36503:SF2">
    <property type="entry name" value="BLR2408 PROTEIN"/>
    <property type="match status" value="1"/>
</dbReference>
<dbReference type="Pfam" id="PF00903">
    <property type="entry name" value="Glyoxalase"/>
    <property type="match status" value="1"/>
</dbReference>
<dbReference type="RefSeq" id="WP_062699464.1">
    <property type="nucleotide sequence ID" value="NZ_LJOD01000007.1"/>
</dbReference>
<dbReference type="SUPFAM" id="SSF54593">
    <property type="entry name" value="Glyoxalase/Bleomycin resistance protein/Dihydroxybiphenyl dioxygenase"/>
    <property type="match status" value="1"/>
</dbReference>
<evidence type="ECO:0000313" key="2">
    <source>
        <dbReference type="EMBL" id="KPE50861.1"/>
    </source>
</evidence>
<evidence type="ECO:0000259" key="1">
    <source>
        <dbReference type="PROSITE" id="PS51819"/>
    </source>
</evidence>
<dbReference type="InterPro" id="IPR029068">
    <property type="entry name" value="Glyas_Bleomycin-R_OHBP_Dase"/>
</dbReference>
<evidence type="ECO:0000313" key="3">
    <source>
        <dbReference type="Proteomes" id="UP000037953"/>
    </source>
</evidence>
<proteinExistence type="predicted"/>
<reference evidence="3" key="2">
    <citation type="submission" date="2015-09" db="EMBL/GenBank/DDBJ databases">
        <title>Draft genome sequence of a multidrug-resistant Chryseobacterium indologenes isolate from Malaysia.</title>
        <authorList>
            <person name="Yu C.Y."/>
            <person name="Ang G.Y."/>
            <person name="Chan K.-G."/>
        </authorList>
    </citation>
    <scope>NUCLEOTIDE SEQUENCE [LARGE SCALE GENOMIC DNA]</scope>
    <source>
        <strain evidence="3">CI_885</strain>
    </source>
</reference>
<sequence>MKPKMIWANLAVADLDRTQKFYTRLGFKPNNPHSSNELVSFFFGEQDFVIHFFLKEVIENNLKMMKFGDSRTVNEIIFTLSAESSDQADQWAEEVKKAGGTIISPPESFGPHYYGFVFADPDGHKFNVFHM</sequence>
<feature type="domain" description="VOC" evidence="1">
    <location>
        <begin position="4"/>
        <end position="131"/>
    </location>
</feature>
<dbReference type="Proteomes" id="UP000037953">
    <property type="component" value="Unassembled WGS sequence"/>
</dbReference>
<comment type="caution">
    <text evidence="2">The sequence shown here is derived from an EMBL/GenBank/DDBJ whole genome shotgun (WGS) entry which is preliminary data.</text>
</comment>
<dbReference type="PROSITE" id="PS51819">
    <property type="entry name" value="VOC"/>
    <property type="match status" value="1"/>
</dbReference>
<dbReference type="Gene3D" id="3.10.180.10">
    <property type="entry name" value="2,3-Dihydroxybiphenyl 1,2-Dioxygenase, domain 1"/>
    <property type="match status" value="1"/>
</dbReference>
<name>A0A0N0IVW0_CHRID</name>